<evidence type="ECO:0000313" key="1">
    <source>
        <dbReference type="EMBL" id="MDT9591540.1"/>
    </source>
</evidence>
<dbReference type="EMBL" id="JAVYII010000001">
    <property type="protein sequence ID" value="MDT9591540.1"/>
    <property type="molecule type" value="Genomic_DNA"/>
</dbReference>
<protein>
    <submittedName>
        <fullName evidence="1">Uncharacterized protein</fullName>
    </submittedName>
</protein>
<sequence>MTDLHLPMVTDETTWADPDVAVEPLQLPRLGREDWLADRPSAFATDHDDLRLVVTTNRGYSRCGTEADFDDRALLAHVPMGYTDLSVLEKRAVVASGRVVRLWPGPRAQAYALTTAGADGRPLPGPTAGLLWHALQSAVRWSALLGARPLLVTTTRSTRAWH</sequence>
<gene>
    <name evidence="1" type="ORF">RDV89_00575</name>
</gene>
<proteinExistence type="predicted"/>
<accession>A0ABU3PRY3</accession>
<organism evidence="1 2">
    <name type="scientific">Nocardioides imazamoxiresistens</name>
    <dbReference type="NCBI Taxonomy" id="3231893"/>
    <lineage>
        <taxon>Bacteria</taxon>
        <taxon>Bacillati</taxon>
        <taxon>Actinomycetota</taxon>
        <taxon>Actinomycetes</taxon>
        <taxon>Propionibacteriales</taxon>
        <taxon>Nocardioidaceae</taxon>
        <taxon>Nocardioides</taxon>
    </lineage>
</organism>
<comment type="caution">
    <text evidence="1">The sequence shown here is derived from an EMBL/GenBank/DDBJ whole genome shotgun (WGS) entry which is preliminary data.</text>
</comment>
<evidence type="ECO:0000313" key="2">
    <source>
        <dbReference type="Proteomes" id="UP001268542"/>
    </source>
</evidence>
<name>A0ABU3PRY3_9ACTN</name>
<dbReference type="RefSeq" id="WP_315730502.1">
    <property type="nucleotide sequence ID" value="NZ_JAVYII010000001.1"/>
</dbReference>
<keyword evidence="2" id="KW-1185">Reference proteome</keyword>
<dbReference type="Proteomes" id="UP001268542">
    <property type="component" value="Unassembled WGS sequence"/>
</dbReference>
<reference evidence="1 2" key="1">
    <citation type="submission" date="2023-08" db="EMBL/GenBank/DDBJ databases">
        <title>Nocardioides seae sp. nov., a bacterium isolated from a soil.</title>
        <authorList>
            <person name="Wang X."/>
        </authorList>
    </citation>
    <scope>NUCLEOTIDE SEQUENCE [LARGE SCALE GENOMIC DNA]</scope>
    <source>
        <strain evidence="1 2">YZH12</strain>
    </source>
</reference>